<accession>A0AAW6P0Q7</accession>
<evidence type="ECO:0008006" key="4">
    <source>
        <dbReference type="Google" id="ProtNLM"/>
    </source>
</evidence>
<name>A0AAW6P0Q7_9PSED</name>
<dbReference type="EMBL" id="JARJLR010000042">
    <property type="protein sequence ID" value="MDF3840469.1"/>
    <property type="molecule type" value="Genomic_DNA"/>
</dbReference>
<evidence type="ECO:0000313" key="2">
    <source>
        <dbReference type="EMBL" id="MDF3840469.1"/>
    </source>
</evidence>
<evidence type="ECO:0000313" key="3">
    <source>
        <dbReference type="Proteomes" id="UP001220662"/>
    </source>
</evidence>
<organism evidence="2 3">
    <name type="scientific">Pseudomonas citronellolis</name>
    <dbReference type="NCBI Taxonomy" id="53408"/>
    <lineage>
        <taxon>Bacteria</taxon>
        <taxon>Pseudomonadati</taxon>
        <taxon>Pseudomonadota</taxon>
        <taxon>Gammaproteobacteria</taxon>
        <taxon>Pseudomonadales</taxon>
        <taxon>Pseudomonadaceae</taxon>
        <taxon>Pseudomonas</taxon>
    </lineage>
</organism>
<gene>
    <name evidence="2" type="ORF">P3W55_01960</name>
</gene>
<protein>
    <recommendedName>
        <fullName evidence="4">Lysis protein</fullName>
    </recommendedName>
</protein>
<dbReference type="Proteomes" id="UP001220662">
    <property type="component" value="Unassembled WGS sequence"/>
</dbReference>
<keyword evidence="1" id="KW-0175">Coiled coil</keyword>
<comment type="caution">
    <text evidence="2">The sequence shown here is derived from an EMBL/GenBank/DDBJ whole genome shotgun (WGS) entry which is preliminary data.</text>
</comment>
<feature type="coiled-coil region" evidence="1">
    <location>
        <begin position="43"/>
        <end position="99"/>
    </location>
</feature>
<evidence type="ECO:0000256" key="1">
    <source>
        <dbReference type="SAM" id="Coils"/>
    </source>
</evidence>
<proteinExistence type="predicted"/>
<reference evidence="2" key="1">
    <citation type="submission" date="2023-03" db="EMBL/GenBank/DDBJ databases">
        <title>Draft assemblies of triclosan tolerant bacteria isolated from returned activated sludge.</title>
        <authorList>
            <person name="Van Hamelsveld S."/>
        </authorList>
    </citation>
    <scope>NUCLEOTIDE SEQUENCE</scope>
    <source>
        <strain evidence="2">GW210015_S63</strain>
    </source>
</reference>
<dbReference type="RefSeq" id="WP_276213642.1">
    <property type="nucleotide sequence ID" value="NZ_CP141948.1"/>
</dbReference>
<sequence>MTWLDILKRMAGPVAVLVVLFLVVAGLEAMQAMARQQGYTHAQAEGRAALEQLQRQYAEADTQRARQAEADAKAAANRLASEKARADKLAADLAAQQRQHRKTTDHLAGEIARVNDLYREALDAPPKPVPTCLLTRGWVRVYDEATGARVPADPAAAGAAAPTGAGSPADQLPADVDQRAVLAHHVRYAEQCRNTAAQLDALIDAVEGH</sequence>
<dbReference type="AlphaFoldDB" id="A0AAW6P0Q7"/>